<dbReference type="EMBL" id="CAFAAL010000196">
    <property type="protein sequence ID" value="CAB4817289.1"/>
    <property type="molecule type" value="Genomic_DNA"/>
</dbReference>
<dbReference type="Pfam" id="PF00535">
    <property type="entry name" value="Glycos_transf_2"/>
    <property type="match status" value="1"/>
</dbReference>
<dbReference type="InterPro" id="IPR023981">
    <property type="entry name" value="MftF"/>
</dbReference>
<reference evidence="6" key="1">
    <citation type="submission" date="2020-05" db="EMBL/GenBank/DDBJ databases">
        <authorList>
            <person name="Chiriac C."/>
            <person name="Salcher M."/>
            <person name="Ghai R."/>
            <person name="Kavagutti S V."/>
        </authorList>
    </citation>
    <scope>NUCLEOTIDE SEQUENCE</scope>
</reference>
<dbReference type="PANTHER" id="PTHR43179:SF12">
    <property type="entry name" value="GALACTOFURANOSYLTRANSFERASE GLFT2"/>
    <property type="match status" value="1"/>
</dbReference>
<evidence type="ECO:0000313" key="6">
    <source>
        <dbReference type="EMBL" id="CAB4783759.1"/>
    </source>
</evidence>
<gene>
    <name evidence="5" type="ORF">UFOPK2658_01757</name>
    <name evidence="6" type="ORF">UFOPK2880_01608</name>
    <name evidence="7" type="ORF">UFOPK3004_01632</name>
    <name evidence="8" type="ORF">UFOPK3304_01534</name>
</gene>
<dbReference type="EMBL" id="CAEZYH010000119">
    <property type="protein sequence ID" value="CAB4732149.1"/>
    <property type="molecule type" value="Genomic_DNA"/>
</dbReference>
<evidence type="ECO:0000259" key="4">
    <source>
        <dbReference type="Pfam" id="PF00535"/>
    </source>
</evidence>
<dbReference type="Gene3D" id="3.90.550.10">
    <property type="entry name" value="Spore Coat Polysaccharide Biosynthesis Protein SpsA, Chain A"/>
    <property type="match status" value="1"/>
</dbReference>
<evidence type="ECO:0000313" key="8">
    <source>
        <dbReference type="EMBL" id="CAB4879803.1"/>
    </source>
</evidence>
<dbReference type="InterPro" id="IPR001173">
    <property type="entry name" value="Glyco_trans_2-like"/>
</dbReference>
<dbReference type="GO" id="GO:0016757">
    <property type="term" value="F:glycosyltransferase activity"/>
    <property type="evidence" value="ECO:0007669"/>
    <property type="project" value="UniProtKB-KW"/>
</dbReference>
<dbReference type="NCBIfam" id="TIGR03965">
    <property type="entry name" value="mycofact_glyco"/>
    <property type="match status" value="1"/>
</dbReference>
<keyword evidence="3" id="KW-0808">Transferase</keyword>
<dbReference type="PANTHER" id="PTHR43179">
    <property type="entry name" value="RHAMNOSYLTRANSFERASE WBBL"/>
    <property type="match status" value="1"/>
</dbReference>
<evidence type="ECO:0000256" key="3">
    <source>
        <dbReference type="ARBA" id="ARBA00022679"/>
    </source>
</evidence>
<dbReference type="AlphaFoldDB" id="A0A6J6WJ08"/>
<dbReference type="InterPro" id="IPR029044">
    <property type="entry name" value="Nucleotide-diphossugar_trans"/>
</dbReference>
<comment type="similarity">
    <text evidence="1">Belongs to the glycosyltransferase 2 family.</text>
</comment>
<feature type="domain" description="Glycosyltransferase 2-like" evidence="4">
    <location>
        <begin position="83"/>
        <end position="232"/>
    </location>
</feature>
<accession>A0A6J6WJ08</accession>
<dbReference type="SUPFAM" id="SSF53448">
    <property type="entry name" value="Nucleotide-diphospho-sugar transferases"/>
    <property type="match status" value="1"/>
</dbReference>
<dbReference type="EMBL" id="CAEZZP010000135">
    <property type="protein sequence ID" value="CAB4783759.1"/>
    <property type="molecule type" value="Genomic_DNA"/>
</dbReference>
<evidence type="ECO:0000256" key="2">
    <source>
        <dbReference type="ARBA" id="ARBA00022676"/>
    </source>
</evidence>
<protein>
    <submittedName>
        <fullName evidence="6">Unannotated protein</fullName>
    </submittedName>
</protein>
<evidence type="ECO:0000313" key="5">
    <source>
        <dbReference type="EMBL" id="CAB4732149.1"/>
    </source>
</evidence>
<keyword evidence="2" id="KW-0328">Glycosyltransferase</keyword>
<sequence length="452" mass="48938">MTRYQTDSSWWRRANTEGDTVVAGSPLKVFRFSSAARSVLEALENHAEVSSSSTSTIQRLLDAGAVHPILDSMEISLKPSAVTVVIPVHNGSIEQLSKLVAQVSAAHKVLVIDDGSSPALTEITGAQIIRRDTAGGPAVARNTALDHITTPITFFLDADTSLSDDSWINLLKHFEDSSVGVVAPRIASESGSTLLQRYEASESPLDLGPEPARIRKNSRVSYVPTTALLIRTDLLRVHRGFDESLRYGEDVDLVWRLLEADVVCRYEPSVVVLHSPRASLLDAWKQRVSYGSAAAPLNQRHPGAATPLRINRWSALAWSAFAIGHPLIGLTIGAGSTVALERKISSQPDSRTLALRLAGQGNIHAGRMIAQAITRTWWPIALVLALFSRRGRRVALAAIVLPSLTKWFATKPKVDPVSYCALKLADDVAYGTGVWKGVIATRDLGALSPKFD</sequence>
<proteinExistence type="inferred from homology"/>
<organism evidence="6">
    <name type="scientific">freshwater metagenome</name>
    <dbReference type="NCBI Taxonomy" id="449393"/>
    <lineage>
        <taxon>unclassified sequences</taxon>
        <taxon>metagenomes</taxon>
        <taxon>ecological metagenomes</taxon>
    </lineage>
</organism>
<name>A0A6J6WJ08_9ZZZZ</name>
<evidence type="ECO:0000313" key="7">
    <source>
        <dbReference type="EMBL" id="CAB4817289.1"/>
    </source>
</evidence>
<dbReference type="EMBL" id="CAFBLJ010000104">
    <property type="protein sequence ID" value="CAB4879803.1"/>
    <property type="molecule type" value="Genomic_DNA"/>
</dbReference>
<evidence type="ECO:0000256" key="1">
    <source>
        <dbReference type="ARBA" id="ARBA00006739"/>
    </source>
</evidence>